<dbReference type="GO" id="GO:0005506">
    <property type="term" value="F:iron ion binding"/>
    <property type="evidence" value="ECO:0007669"/>
    <property type="project" value="InterPro"/>
</dbReference>
<dbReference type="AlphaFoldDB" id="A0A3S1CBW8"/>
<evidence type="ECO:0000313" key="7">
    <source>
        <dbReference type="EMBL" id="RUT04205.1"/>
    </source>
</evidence>
<reference evidence="7" key="1">
    <citation type="submission" date="2018-12" db="EMBL/GenBank/DDBJ databases">
        <authorList>
            <person name="Will S."/>
            <person name="Neumann-Schaal M."/>
            <person name="Henke P."/>
        </authorList>
    </citation>
    <scope>NUCLEOTIDE SEQUENCE</scope>
    <source>
        <strain evidence="7">PCC 7102</strain>
    </source>
</reference>
<comment type="similarity">
    <text evidence="1">Belongs to the cytochrome P450 family.</text>
</comment>
<dbReference type="InterPro" id="IPR002397">
    <property type="entry name" value="Cyt_P450_B"/>
</dbReference>
<dbReference type="EMBL" id="RSCL01000011">
    <property type="protein sequence ID" value="RUT04205.1"/>
    <property type="molecule type" value="Genomic_DNA"/>
</dbReference>
<dbReference type="PRINTS" id="PR00359">
    <property type="entry name" value="BP450"/>
</dbReference>
<evidence type="ECO:0000256" key="5">
    <source>
        <dbReference type="ARBA" id="ARBA00023004"/>
    </source>
</evidence>
<dbReference type="PANTHER" id="PTHR46696">
    <property type="entry name" value="P450, PUTATIVE (EUROFUNG)-RELATED"/>
    <property type="match status" value="1"/>
</dbReference>
<proteinExistence type="inferred from homology"/>
<keyword evidence="6" id="KW-0503">Monooxygenase</keyword>
<evidence type="ECO:0000313" key="8">
    <source>
        <dbReference type="Proteomes" id="UP000271624"/>
    </source>
</evidence>
<keyword evidence="2" id="KW-0349">Heme</keyword>
<evidence type="ECO:0000256" key="1">
    <source>
        <dbReference type="ARBA" id="ARBA00010617"/>
    </source>
</evidence>
<dbReference type="PANTHER" id="PTHR46696:SF1">
    <property type="entry name" value="CYTOCHROME P450 YJIB-RELATED"/>
    <property type="match status" value="1"/>
</dbReference>
<reference evidence="7" key="2">
    <citation type="journal article" date="2019" name="Genome Biol. Evol.">
        <title>Day and night: Metabolic profiles and evolutionary relationships of six axenic non-marine cyanobacteria.</title>
        <authorList>
            <person name="Will S.E."/>
            <person name="Henke P."/>
            <person name="Boedeker C."/>
            <person name="Huang S."/>
            <person name="Brinkmann H."/>
            <person name="Rohde M."/>
            <person name="Jarek M."/>
            <person name="Friedl T."/>
            <person name="Seufert S."/>
            <person name="Schumacher M."/>
            <person name="Overmann J."/>
            <person name="Neumann-Schaal M."/>
            <person name="Petersen J."/>
        </authorList>
    </citation>
    <scope>NUCLEOTIDE SEQUENCE [LARGE SCALE GENOMIC DNA]</scope>
    <source>
        <strain evidence="7">PCC 7102</strain>
    </source>
</reference>
<comment type="caution">
    <text evidence="7">The sequence shown here is derived from an EMBL/GenBank/DDBJ whole genome shotgun (WGS) entry which is preliminary data.</text>
</comment>
<dbReference type="GO" id="GO:0016705">
    <property type="term" value="F:oxidoreductase activity, acting on paired donors, with incorporation or reduction of molecular oxygen"/>
    <property type="evidence" value="ECO:0007669"/>
    <property type="project" value="InterPro"/>
</dbReference>
<keyword evidence="8" id="KW-1185">Reference proteome</keyword>
<dbReference type="GO" id="GO:0004497">
    <property type="term" value="F:monooxygenase activity"/>
    <property type="evidence" value="ECO:0007669"/>
    <property type="project" value="UniProtKB-KW"/>
</dbReference>
<dbReference type="Proteomes" id="UP000271624">
    <property type="component" value="Unassembled WGS sequence"/>
</dbReference>
<accession>A0A3S1CBW8</accession>
<name>A0A3S1CBW8_9CYAN</name>
<dbReference type="GO" id="GO:0020037">
    <property type="term" value="F:heme binding"/>
    <property type="evidence" value="ECO:0007669"/>
    <property type="project" value="InterPro"/>
</dbReference>
<evidence type="ECO:0000256" key="6">
    <source>
        <dbReference type="ARBA" id="ARBA00023033"/>
    </source>
</evidence>
<protein>
    <submittedName>
        <fullName evidence="7">Cytochrome P-450 like protein</fullName>
    </submittedName>
</protein>
<keyword evidence="5" id="KW-0408">Iron</keyword>
<dbReference type="CDD" id="cd20625">
    <property type="entry name" value="CYP164-like"/>
    <property type="match status" value="1"/>
</dbReference>
<organism evidence="7 8">
    <name type="scientific">Dulcicalothrix desertica PCC 7102</name>
    <dbReference type="NCBI Taxonomy" id="232991"/>
    <lineage>
        <taxon>Bacteria</taxon>
        <taxon>Bacillati</taxon>
        <taxon>Cyanobacteriota</taxon>
        <taxon>Cyanophyceae</taxon>
        <taxon>Nostocales</taxon>
        <taxon>Calotrichaceae</taxon>
        <taxon>Dulcicalothrix</taxon>
    </lineage>
</organism>
<keyword evidence="3" id="KW-0479">Metal-binding</keyword>
<dbReference type="Gene3D" id="1.10.630.10">
    <property type="entry name" value="Cytochrome P450"/>
    <property type="match status" value="1"/>
</dbReference>
<dbReference type="SUPFAM" id="SSF48264">
    <property type="entry name" value="Cytochrome P450"/>
    <property type="match status" value="1"/>
</dbReference>
<dbReference type="InterPro" id="IPR036396">
    <property type="entry name" value="Cyt_P450_sf"/>
</dbReference>
<dbReference type="InterPro" id="IPR001128">
    <property type="entry name" value="Cyt_P450"/>
</dbReference>
<keyword evidence="4" id="KW-0560">Oxidoreductase</keyword>
<dbReference type="Pfam" id="PF00067">
    <property type="entry name" value="p450"/>
    <property type="match status" value="2"/>
</dbReference>
<sequence>MESMFDINREAEAISSEKTKFRFNPSDKEFHANPYPTYHRLRAEEPVHRTFLGTWVLTSYDDIKFLLRDPRFCSDNLPERLNNKTSYLENRHQNLNALVGASSKWLTFLEPPDHTRIRSLIGGVFHPEMVERLRPEIQEIMDKLIENVQRKDSIDIISEIAYPLPMYIISKILGVPKEFQNQMHDWADDISGIFCQFNSLSDLARMNETVLKFTESFREVIVQREKEPQQDLISFLITARNEGDKLTNDEILSICILLFITGEETTVNLIGNGMLTLLHHPDQREKLKRQPTMIYNAIEELLRYDSPVQAISRIAIKDVEIRGKEIKAGDRITMYLGAANRDPKQFSEPDCLDLTRADNRHLAFAGGIHYCLGAVLARVQGQVAINTLIQRLPNLQLATNTLEWRNHSFLRGLKALPVNFS</sequence>
<gene>
    <name evidence="7" type="ORF">DSM106972_044330</name>
</gene>
<evidence type="ECO:0000256" key="2">
    <source>
        <dbReference type="ARBA" id="ARBA00022617"/>
    </source>
</evidence>
<evidence type="ECO:0000256" key="4">
    <source>
        <dbReference type="ARBA" id="ARBA00023002"/>
    </source>
</evidence>
<dbReference type="RefSeq" id="WP_233787328.1">
    <property type="nucleotide sequence ID" value="NZ_RSCL01000011.1"/>
</dbReference>
<evidence type="ECO:0000256" key="3">
    <source>
        <dbReference type="ARBA" id="ARBA00022723"/>
    </source>
</evidence>
<dbReference type="FunFam" id="1.10.630.10:FF:000018">
    <property type="entry name" value="Cytochrome P450 monooxygenase"/>
    <property type="match status" value="1"/>
</dbReference>